<dbReference type="AlphaFoldDB" id="A0A8J5S091"/>
<feature type="compositionally biased region" description="Basic residues" evidence="2">
    <location>
        <begin position="338"/>
        <end position="350"/>
    </location>
</feature>
<dbReference type="EMBL" id="JAAALK010000285">
    <property type="protein sequence ID" value="KAG8065690.1"/>
    <property type="molecule type" value="Genomic_DNA"/>
</dbReference>
<accession>A0A8J5S091</accession>
<evidence type="ECO:0000256" key="2">
    <source>
        <dbReference type="SAM" id="MobiDB-lite"/>
    </source>
</evidence>
<proteinExistence type="predicted"/>
<evidence type="ECO:0000256" key="1">
    <source>
        <dbReference type="SAM" id="Coils"/>
    </source>
</evidence>
<feature type="compositionally biased region" description="Low complexity" evidence="2">
    <location>
        <begin position="351"/>
        <end position="367"/>
    </location>
</feature>
<gene>
    <name evidence="3" type="ORF">GUJ93_ZPchr0004g38859</name>
</gene>
<organism evidence="3 4">
    <name type="scientific">Zizania palustris</name>
    <name type="common">Northern wild rice</name>
    <dbReference type="NCBI Taxonomy" id="103762"/>
    <lineage>
        <taxon>Eukaryota</taxon>
        <taxon>Viridiplantae</taxon>
        <taxon>Streptophyta</taxon>
        <taxon>Embryophyta</taxon>
        <taxon>Tracheophyta</taxon>
        <taxon>Spermatophyta</taxon>
        <taxon>Magnoliopsida</taxon>
        <taxon>Liliopsida</taxon>
        <taxon>Poales</taxon>
        <taxon>Poaceae</taxon>
        <taxon>BOP clade</taxon>
        <taxon>Oryzoideae</taxon>
        <taxon>Oryzeae</taxon>
        <taxon>Zizaniinae</taxon>
        <taxon>Zizania</taxon>
    </lineage>
</organism>
<evidence type="ECO:0000313" key="4">
    <source>
        <dbReference type="Proteomes" id="UP000729402"/>
    </source>
</evidence>
<sequence>MLEITSELRKEWASLESLRPYRRSRFSVPRGDRGEITLEISQEVLAYIKEEEKEKASSSSEHMNWSDSEYQTEDPAEANSERLLTWVELQEERKKLRASKKKRSVRTKRTKMPVRTMNGNLRDEAGFIRELRMLVSFLGFEHEPMYHGVFPDEEESFCEVTVVVQPSPQTAHTYRGGGPTFLVASQRTALQALRELRMIYDSELYDTDFRFVPLRTPGSPHSVFVSTLSQRHSAIGHTMRLLEAMDDLHYEALQDANGQRNTISFYRQSSEDLNHENRDLRRLIQQGHRLAAEAEELRRQNELLRQRVATNPQLRYQIEELKKDIEEIAPILPRRKKPLRIPTVRPKRISRSAPPAGPSSSSTPTVSHEPEIEPSPELP</sequence>
<name>A0A8J5S091_ZIZPA</name>
<reference evidence="3" key="1">
    <citation type="journal article" date="2021" name="bioRxiv">
        <title>Whole Genome Assembly and Annotation of Northern Wild Rice, Zizania palustris L., Supports a Whole Genome Duplication in the Zizania Genus.</title>
        <authorList>
            <person name="Haas M."/>
            <person name="Kono T."/>
            <person name="Macchietto M."/>
            <person name="Millas R."/>
            <person name="McGilp L."/>
            <person name="Shao M."/>
            <person name="Duquette J."/>
            <person name="Hirsch C.N."/>
            <person name="Kimball J."/>
        </authorList>
    </citation>
    <scope>NUCLEOTIDE SEQUENCE</scope>
    <source>
        <tissue evidence="3">Fresh leaf tissue</tissue>
    </source>
</reference>
<keyword evidence="4" id="KW-1185">Reference proteome</keyword>
<evidence type="ECO:0000313" key="3">
    <source>
        <dbReference type="EMBL" id="KAG8065690.1"/>
    </source>
</evidence>
<dbReference type="Proteomes" id="UP000729402">
    <property type="component" value="Unassembled WGS sequence"/>
</dbReference>
<feature type="region of interest" description="Disordered" evidence="2">
    <location>
        <begin position="338"/>
        <end position="379"/>
    </location>
</feature>
<keyword evidence="1" id="KW-0175">Coiled coil</keyword>
<feature type="coiled-coil region" evidence="1">
    <location>
        <begin position="266"/>
        <end position="307"/>
    </location>
</feature>
<feature type="region of interest" description="Disordered" evidence="2">
    <location>
        <begin position="51"/>
        <end position="77"/>
    </location>
</feature>
<protein>
    <submittedName>
        <fullName evidence="3">Uncharacterized protein</fullName>
    </submittedName>
</protein>
<comment type="caution">
    <text evidence="3">The sequence shown here is derived from an EMBL/GenBank/DDBJ whole genome shotgun (WGS) entry which is preliminary data.</text>
</comment>
<reference evidence="3" key="2">
    <citation type="submission" date="2021-02" db="EMBL/GenBank/DDBJ databases">
        <authorList>
            <person name="Kimball J.A."/>
            <person name="Haas M.W."/>
            <person name="Macchietto M."/>
            <person name="Kono T."/>
            <person name="Duquette J."/>
            <person name="Shao M."/>
        </authorList>
    </citation>
    <scope>NUCLEOTIDE SEQUENCE</scope>
    <source>
        <tissue evidence="3">Fresh leaf tissue</tissue>
    </source>
</reference>